<dbReference type="Proteomes" id="UP000002774">
    <property type="component" value="Chromosome"/>
</dbReference>
<evidence type="ECO:0000313" key="2">
    <source>
        <dbReference type="Proteomes" id="UP000002774"/>
    </source>
</evidence>
<accession>H1YBX2</accession>
<keyword evidence="2" id="KW-1185">Reference proteome</keyword>
<sequence>MKDQKTNRNKWLHVRLTEEEYQAIQDRFKKTTCRKLSEYTRKVVLAKPITTTFRNASLDDFMAEMIRLRGELNSIGVNFNQSVHKLHMSDTAAQIQSWILKQEVEKKILFNKIDEIKLGIKKIAETWLQS</sequence>
<dbReference type="AlphaFoldDB" id="H1YBX2"/>
<dbReference type="eggNOG" id="ENOG5032SSZ">
    <property type="taxonomic scope" value="Bacteria"/>
</dbReference>
<name>H1YBX2_9SPHI</name>
<reference evidence="1" key="1">
    <citation type="submission" date="2011-09" db="EMBL/GenBank/DDBJ databases">
        <title>The permanent draft genome of Mucilaginibacter paludis DSM 18603.</title>
        <authorList>
            <consortium name="US DOE Joint Genome Institute (JGI-PGF)"/>
            <person name="Lucas S."/>
            <person name="Han J."/>
            <person name="Lapidus A."/>
            <person name="Bruce D."/>
            <person name="Goodwin L."/>
            <person name="Pitluck S."/>
            <person name="Peters L."/>
            <person name="Kyrpides N."/>
            <person name="Mavromatis K."/>
            <person name="Ivanova N."/>
            <person name="Mikhailova N."/>
            <person name="Held B."/>
            <person name="Detter J.C."/>
            <person name="Tapia R."/>
            <person name="Han C."/>
            <person name="Land M."/>
            <person name="Hauser L."/>
            <person name="Markowitz V."/>
            <person name="Cheng J.-F."/>
            <person name="Hugenholtz P."/>
            <person name="Woyke T."/>
            <person name="Wu D."/>
            <person name="Tindall B."/>
            <person name="Brambilla E."/>
            <person name="Klenk H.-P."/>
            <person name="Eisen J.A."/>
        </authorList>
    </citation>
    <scope>NUCLEOTIDE SEQUENCE [LARGE SCALE GENOMIC DNA]</scope>
    <source>
        <strain evidence="1">DSM 18603</strain>
    </source>
</reference>
<dbReference type="EMBL" id="CM001403">
    <property type="protein sequence ID" value="EHQ27050.1"/>
    <property type="molecule type" value="Genomic_DNA"/>
</dbReference>
<organism evidence="1 2">
    <name type="scientific">Mucilaginibacter paludis DSM 18603</name>
    <dbReference type="NCBI Taxonomy" id="714943"/>
    <lineage>
        <taxon>Bacteria</taxon>
        <taxon>Pseudomonadati</taxon>
        <taxon>Bacteroidota</taxon>
        <taxon>Sphingobacteriia</taxon>
        <taxon>Sphingobacteriales</taxon>
        <taxon>Sphingobacteriaceae</taxon>
        <taxon>Mucilaginibacter</taxon>
    </lineage>
</organism>
<dbReference type="RefSeq" id="WP_008507332.1">
    <property type="nucleotide sequence ID" value="NZ_CM001403.1"/>
</dbReference>
<gene>
    <name evidence="1" type="ORF">Mucpa_2942</name>
</gene>
<protein>
    <submittedName>
        <fullName evidence="1">Mobilization protein</fullName>
    </submittedName>
</protein>
<dbReference type="HOGENOM" id="CLU_135059_0_0_10"/>
<dbReference type="InterPro" id="IPR053842">
    <property type="entry name" value="NikA-like"/>
</dbReference>
<dbReference type="Pfam" id="PF21983">
    <property type="entry name" value="NikA-like"/>
    <property type="match status" value="1"/>
</dbReference>
<proteinExistence type="predicted"/>
<evidence type="ECO:0000313" key="1">
    <source>
        <dbReference type="EMBL" id="EHQ27050.1"/>
    </source>
</evidence>
<dbReference type="STRING" id="714943.Mucpa_2942"/>
<dbReference type="OrthoDB" id="950459at2"/>